<dbReference type="PANTHER" id="PTHR23327">
    <property type="entry name" value="RING FINGER PROTEIN 127"/>
    <property type="match status" value="1"/>
</dbReference>
<name>A0AAE0JHM7_9PEZI</name>
<dbReference type="PROSITE" id="PS51382">
    <property type="entry name" value="SPX"/>
    <property type="match status" value="1"/>
</dbReference>
<dbReference type="InterPro" id="IPR018957">
    <property type="entry name" value="Znf_C3HC4_RING-type"/>
</dbReference>
<gene>
    <name evidence="8" type="ORF">B0H65DRAFT_538655</name>
</gene>
<evidence type="ECO:0000313" key="8">
    <source>
        <dbReference type="EMBL" id="KAK3348042.1"/>
    </source>
</evidence>
<keyword evidence="2 4" id="KW-0863">Zinc-finger</keyword>
<dbReference type="Proteomes" id="UP001278500">
    <property type="component" value="Unassembled WGS sequence"/>
</dbReference>
<accession>A0AAE0JHM7</accession>
<dbReference type="GeneID" id="87866248"/>
<dbReference type="PROSITE" id="PS00518">
    <property type="entry name" value="ZF_RING_1"/>
    <property type="match status" value="1"/>
</dbReference>
<evidence type="ECO:0000259" key="6">
    <source>
        <dbReference type="PROSITE" id="PS50089"/>
    </source>
</evidence>
<reference evidence="8" key="1">
    <citation type="journal article" date="2023" name="Mol. Phylogenet. Evol.">
        <title>Genome-scale phylogeny and comparative genomics of the fungal order Sordariales.</title>
        <authorList>
            <person name="Hensen N."/>
            <person name="Bonometti L."/>
            <person name="Westerberg I."/>
            <person name="Brannstrom I.O."/>
            <person name="Guillou S."/>
            <person name="Cros-Aarteil S."/>
            <person name="Calhoun S."/>
            <person name="Haridas S."/>
            <person name="Kuo A."/>
            <person name="Mondo S."/>
            <person name="Pangilinan J."/>
            <person name="Riley R."/>
            <person name="LaButti K."/>
            <person name="Andreopoulos B."/>
            <person name="Lipzen A."/>
            <person name="Chen C."/>
            <person name="Yan M."/>
            <person name="Daum C."/>
            <person name="Ng V."/>
            <person name="Clum A."/>
            <person name="Steindorff A."/>
            <person name="Ohm R.A."/>
            <person name="Martin F."/>
            <person name="Silar P."/>
            <person name="Natvig D.O."/>
            <person name="Lalanne C."/>
            <person name="Gautier V."/>
            <person name="Ament-Velasquez S.L."/>
            <person name="Kruys A."/>
            <person name="Hutchinson M.I."/>
            <person name="Powell A.J."/>
            <person name="Barry K."/>
            <person name="Miller A.N."/>
            <person name="Grigoriev I.V."/>
            <person name="Debuchy R."/>
            <person name="Gladieux P."/>
            <person name="Hiltunen Thoren M."/>
            <person name="Johannesson H."/>
        </authorList>
    </citation>
    <scope>NUCLEOTIDE SEQUENCE</scope>
    <source>
        <strain evidence="8">CBS 560.94</strain>
    </source>
</reference>
<dbReference type="InterPro" id="IPR001841">
    <property type="entry name" value="Znf_RING"/>
</dbReference>
<protein>
    <submittedName>
        <fullName evidence="8">SPX domain-containing protein</fullName>
    </submittedName>
</protein>
<dbReference type="GO" id="GO:0008270">
    <property type="term" value="F:zinc ion binding"/>
    <property type="evidence" value="ECO:0007669"/>
    <property type="project" value="UniProtKB-KW"/>
</dbReference>
<dbReference type="InterPro" id="IPR004331">
    <property type="entry name" value="SPX_dom"/>
</dbReference>
<dbReference type="SUPFAM" id="SSF57850">
    <property type="entry name" value="RING/U-box"/>
    <property type="match status" value="1"/>
</dbReference>
<dbReference type="RefSeq" id="XP_062683124.1">
    <property type="nucleotide sequence ID" value="XM_062829094.1"/>
</dbReference>
<dbReference type="EMBL" id="JAUEPP010000003">
    <property type="protein sequence ID" value="KAK3348042.1"/>
    <property type="molecule type" value="Genomic_DNA"/>
</dbReference>
<dbReference type="PANTHER" id="PTHR23327:SF51">
    <property type="entry name" value="TRANSCRIPTIONAL REGULATOR OF YEAST FORM ADHERENCE 3"/>
    <property type="match status" value="1"/>
</dbReference>
<evidence type="ECO:0000256" key="5">
    <source>
        <dbReference type="SAM" id="MobiDB-lite"/>
    </source>
</evidence>
<evidence type="ECO:0000256" key="3">
    <source>
        <dbReference type="ARBA" id="ARBA00022833"/>
    </source>
</evidence>
<dbReference type="SMART" id="SM00184">
    <property type="entry name" value="RING"/>
    <property type="match status" value="1"/>
</dbReference>
<sequence length="550" mass="61961">MMLSGSGGTFLEDAVAGVSTGTIKGGRRASIVVAIAGYLCLEVYLYQEATVHQLKSRPKPSSIPCRAVRLAKLPLVFPDPTVTRHDHASERISRFLHGHVATMKFGHSFKEALQGESYPQHWVDKAIPYGQLKKLLGKVREELTRNGYDPDTIHRLLADHNAEYRLRVENSHILRPKLVVRPSASTTCLRSDTAPKLLAGGEPAPASEPSTPASAPPDSSSVPLEYPTSSPKTLAQAQDAGWVDIPLDSDAKFFNILQTDVVELDSLQTQERQSMNDGIQLLGDEIARLARPRKGVIQFAKSDLYRWRDIFELYLAAQVFFSTAETATGPRDSEKAWKQLVWFQDEVNKRQLLQKFKLKASAEAYTRFLELNATLLKNFKFQELNRTAVTKIIKKANCKAEFDKQTSLGVKTEFPKAMSSAPFIAGSIAKDICSQMACEVLSRVPQIVDYTCTICYSICWLPVRLDCDHMFCIRCMIKMQSRNKELCPLCRAKTVLSATEAHIDWKLMSYMEKWFPKETKEKQRYNELERRRELLGEAYVDTNDGPCIVM</sequence>
<dbReference type="InterPro" id="IPR017907">
    <property type="entry name" value="Znf_RING_CS"/>
</dbReference>
<dbReference type="Gene3D" id="3.30.40.10">
    <property type="entry name" value="Zinc/RING finger domain, C3HC4 (zinc finger)"/>
    <property type="match status" value="1"/>
</dbReference>
<dbReference type="InterPro" id="IPR013083">
    <property type="entry name" value="Znf_RING/FYVE/PHD"/>
</dbReference>
<evidence type="ECO:0000259" key="7">
    <source>
        <dbReference type="PROSITE" id="PS51382"/>
    </source>
</evidence>
<comment type="caution">
    <text evidence="8">The sequence shown here is derived from an EMBL/GenBank/DDBJ whole genome shotgun (WGS) entry which is preliminary data.</text>
</comment>
<keyword evidence="9" id="KW-1185">Reference proteome</keyword>
<keyword evidence="1" id="KW-0479">Metal-binding</keyword>
<proteinExistence type="predicted"/>
<evidence type="ECO:0000256" key="1">
    <source>
        <dbReference type="ARBA" id="ARBA00022723"/>
    </source>
</evidence>
<feature type="domain" description="RING-type" evidence="6">
    <location>
        <begin position="452"/>
        <end position="491"/>
    </location>
</feature>
<reference evidence="8" key="2">
    <citation type="submission" date="2023-06" db="EMBL/GenBank/DDBJ databases">
        <authorList>
            <consortium name="Lawrence Berkeley National Laboratory"/>
            <person name="Haridas S."/>
            <person name="Hensen N."/>
            <person name="Bonometti L."/>
            <person name="Westerberg I."/>
            <person name="Brannstrom I.O."/>
            <person name="Guillou S."/>
            <person name="Cros-Aarteil S."/>
            <person name="Calhoun S."/>
            <person name="Kuo A."/>
            <person name="Mondo S."/>
            <person name="Pangilinan J."/>
            <person name="Riley R."/>
            <person name="Labutti K."/>
            <person name="Andreopoulos B."/>
            <person name="Lipzen A."/>
            <person name="Chen C."/>
            <person name="Yanf M."/>
            <person name="Daum C."/>
            <person name="Ng V."/>
            <person name="Clum A."/>
            <person name="Steindorff A."/>
            <person name="Ohm R."/>
            <person name="Martin F."/>
            <person name="Silar P."/>
            <person name="Natvig D."/>
            <person name="Lalanne C."/>
            <person name="Gautier V."/>
            <person name="Ament-Velasquez S.L."/>
            <person name="Kruys A."/>
            <person name="Hutchinson M.I."/>
            <person name="Powell A.J."/>
            <person name="Barry K."/>
            <person name="Miller A.N."/>
            <person name="Grigoriev I.V."/>
            <person name="Debuchy R."/>
            <person name="Gladieux P."/>
            <person name="Thoren M.H."/>
            <person name="Johannesson H."/>
        </authorList>
    </citation>
    <scope>NUCLEOTIDE SEQUENCE</scope>
    <source>
        <strain evidence="8">CBS 560.94</strain>
    </source>
</reference>
<organism evidence="8 9">
    <name type="scientific">Neurospora tetraspora</name>
    <dbReference type="NCBI Taxonomy" id="94610"/>
    <lineage>
        <taxon>Eukaryota</taxon>
        <taxon>Fungi</taxon>
        <taxon>Dikarya</taxon>
        <taxon>Ascomycota</taxon>
        <taxon>Pezizomycotina</taxon>
        <taxon>Sordariomycetes</taxon>
        <taxon>Sordariomycetidae</taxon>
        <taxon>Sordariales</taxon>
        <taxon>Sordariaceae</taxon>
        <taxon>Neurospora</taxon>
    </lineage>
</organism>
<feature type="compositionally biased region" description="Low complexity" evidence="5">
    <location>
        <begin position="203"/>
        <end position="221"/>
    </location>
</feature>
<dbReference type="Pfam" id="PF03105">
    <property type="entry name" value="SPX"/>
    <property type="match status" value="1"/>
</dbReference>
<evidence type="ECO:0000256" key="2">
    <source>
        <dbReference type="ARBA" id="ARBA00022771"/>
    </source>
</evidence>
<keyword evidence="3" id="KW-0862">Zinc</keyword>
<evidence type="ECO:0000256" key="4">
    <source>
        <dbReference type="PROSITE-ProRule" id="PRU00175"/>
    </source>
</evidence>
<evidence type="ECO:0000313" key="9">
    <source>
        <dbReference type="Proteomes" id="UP001278500"/>
    </source>
</evidence>
<dbReference type="AlphaFoldDB" id="A0AAE0JHM7"/>
<dbReference type="Pfam" id="PF00097">
    <property type="entry name" value="zf-C3HC4"/>
    <property type="match status" value="1"/>
</dbReference>
<dbReference type="PROSITE" id="PS50089">
    <property type="entry name" value="ZF_RING_2"/>
    <property type="match status" value="1"/>
</dbReference>
<feature type="domain" description="SPX" evidence="7">
    <location>
        <begin position="103"/>
        <end position="410"/>
    </location>
</feature>
<feature type="region of interest" description="Disordered" evidence="5">
    <location>
        <begin position="184"/>
        <end position="231"/>
    </location>
</feature>